<evidence type="ECO:0000256" key="7">
    <source>
        <dbReference type="HAMAP-Rule" id="MF_02065"/>
    </source>
</evidence>
<comment type="subcellular location">
    <subcellularLocation>
        <location evidence="7">Cell membrane</location>
        <topology evidence="7">Single-pass membrane protein</topology>
    </subcellularLocation>
</comment>
<dbReference type="PANTHER" id="PTHR30518:SF2">
    <property type="entry name" value="ENDOLYTIC MUREIN TRANSGLYCOSYLASE"/>
    <property type="match status" value="1"/>
</dbReference>
<dbReference type="EMBL" id="BOMG01000115">
    <property type="protein sequence ID" value="GID60893.1"/>
    <property type="molecule type" value="Genomic_DNA"/>
</dbReference>
<comment type="function">
    <text evidence="7">Functions as a peptidoglycan terminase that cleaves nascent peptidoglycan strands endolytically to terminate their elongation.</text>
</comment>
<reference evidence="8 9" key="1">
    <citation type="submission" date="2021-01" db="EMBL/GenBank/DDBJ databases">
        <title>Whole genome shotgun sequence of Actinoplanes couchii NBRC 106145.</title>
        <authorList>
            <person name="Komaki H."/>
            <person name="Tamura T."/>
        </authorList>
    </citation>
    <scope>NUCLEOTIDE SEQUENCE [LARGE SCALE GENOMIC DNA]</scope>
    <source>
        <strain evidence="8 9">NBRC 106145</strain>
    </source>
</reference>
<comment type="caution">
    <text evidence="8">The sequence shown here is derived from an EMBL/GenBank/DDBJ whole genome shotgun (WGS) entry which is preliminary data.</text>
</comment>
<dbReference type="HAMAP" id="MF_02065">
    <property type="entry name" value="MltG"/>
    <property type="match status" value="1"/>
</dbReference>
<dbReference type="EC" id="4.2.2.29" evidence="7"/>
<dbReference type="PANTHER" id="PTHR30518">
    <property type="entry name" value="ENDOLYTIC MUREIN TRANSGLYCOSYLASE"/>
    <property type="match status" value="1"/>
</dbReference>
<evidence type="ECO:0000313" key="8">
    <source>
        <dbReference type="EMBL" id="GID60893.1"/>
    </source>
</evidence>
<keyword evidence="2 7" id="KW-0812">Transmembrane</keyword>
<dbReference type="CDD" id="cd08010">
    <property type="entry name" value="MltG_like"/>
    <property type="match status" value="1"/>
</dbReference>
<organism evidence="8 9">
    <name type="scientific">Actinoplanes couchii</name>
    <dbReference type="NCBI Taxonomy" id="403638"/>
    <lineage>
        <taxon>Bacteria</taxon>
        <taxon>Bacillati</taxon>
        <taxon>Actinomycetota</taxon>
        <taxon>Actinomycetes</taxon>
        <taxon>Micromonosporales</taxon>
        <taxon>Micromonosporaceae</taxon>
        <taxon>Actinoplanes</taxon>
    </lineage>
</organism>
<keyword evidence="1 7" id="KW-1003">Cell membrane</keyword>
<dbReference type="Pfam" id="PF02618">
    <property type="entry name" value="YceG"/>
    <property type="match status" value="1"/>
</dbReference>
<comment type="similarity">
    <text evidence="7">Belongs to the transglycosylase MltG family.</text>
</comment>
<comment type="catalytic activity">
    <reaction evidence="7">
        <text>a peptidoglycan chain = a peptidoglycan chain with N-acetyl-1,6-anhydromuramyl-[peptide] at the reducing end + a peptidoglycan chain with N-acetylglucosamine at the non-reducing end.</text>
        <dbReference type="EC" id="4.2.2.29"/>
    </reaction>
</comment>
<keyword evidence="6 7" id="KW-0961">Cell wall biogenesis/degradation</keyword>
<evidence type="ECO:0000256" key="3">
    <source>
        <dbReference type="ARBA" id="ARBA00022989"/>
    </source>
</evidence>
<dbReference type="InterPro" id="IPR003770">
    <property type="entry name" value="MLTG-like"/>
</dbReference>
<evidence type="ECO:0000256" key="4">
    <source>
        <dbReference type="ARBA" id="ARBA00023136"/>
    </source>
</evidence>
<feature type="transmembrane region" description="Helical" evidence="7">
    <location>
        <begin position="21"/>
        <end position="43"/>
    </location>
</feature>
<keyword evidence="9" id="KW-1185">Reference proteome</keyword>
<sequence>MREEQVDLTRSRHRRKGSTGLAVVLTVVAVLVAGVTGAGFWGYRTYLSAPDYDGDGGAPVTVTIESGSTLTAMGDVLVAADVVKSVKAFVKAAGDNPKSSTIQAGTFQMKKQMAAAEAVTRLLDPAARAGNGVTINEGWTALRTYETISKATGIPVADFEKAAKDPVKLGVPASWFKRGDGKKVARTVEGFLFPDTYEFTATMTAEQILKTMVQHFLKVSDELDFPGGVTGDRKTSPFEGLIVASLAEAEAGTKEDLGKVARVAYNRLHVTRMPLQFDTTANYWLALNGGTAKHSGELSREELNDKNNPYNTATEYGLPIGPINSPGKAALQAALDPPKGNWLYFVLMDNKTKISAFTADYDQHRRNTDKACANGVALC</sequence>
<name>A0ABQ3XQX1_9ACTN</name>
<keyword evidence="3 7" id="KW-1133">Transmembrane helix</keyword>
<feature type="site" description="Important for catalytic activity" evidence="7">
    <location>
        <position position="250"/>
    </location>
</feature>
<evidence type="ECO:0000256" key="5">
    <source>
        <dbReference type="ARBA" id="ARBA00023239"/>
    </source>
</evidence>
<evidence type="ECO:0000256" key="6">
    <source>
        <dbReference type="ARBA" id="ARBA00023316"/>
    </source>
</evidence>
<dbReference type="Proteomes" id="UP000612282">
    <property type="component" value="Unassembled WGS sequence"/>
</dbReference>
<accession>A0ABQ3XQX1</accession>
<evidence type="ECO:0000313" key="9">
    <source>
        <dbReference type="Proteomes" id="UP000612282"/>
    </source>
</evidence>
<dbReference type="RefSeq" id="WP_203808322.1">
    <property type="nucleotide sequence ID" value="NZ_BAAAQE010000049.1"/>
</dbReference>
<proteinExistence type="inferred from homology"/>
<keyword evidence="4 7" id="KW-0472">Membrane</keyword>
<keyword evidence="5 7" id="KW-0456">Lyase</keyword>
<dbReference type="Gene3D" id="3.30.1490.480">
    <property type="entry name" value="Endolytic murein transglycosylase"/>
    <property type="match status" value="1"/>
</dbReference>
<dbReference type="NCBIfam" id="TIGR00247">
    <property type="entry name" value="endolytic transglycosylase MltG"/>
    <property type="match status" value="1"/>
</dbReference>
<evidence type="ECO:0000256" key="1">
    <source>
        <dbReference type="ARBA" id="ARBA00022475"/>
    </source>
</evidence>
<gene>
    <name evidence="7" type="primary">mltG</name>
    <name evidence="8" type="ORF">Aco03nite_092970</name>
</gene>
<evidence type="ECO:0000256" key="2">
    <source>
        <dbReference type="ARBA" id="ARBA00022692"/>
    </source>
</evidence>
<protein>
    <recommendedName>
        <fullName evidence="7">Endolytic murein transglycosylase</fullName>
        <ecNumber evidence="7">4.2.2.29</ecNumber>
    </recommendedName>
    <alternativeName>
        <fullName evidence="7">Peptidoglycan lytic transglycosylase</fullName>
    </alternativeName>
    <alternativeName>
        <fullName evidence="7">Peptidoglycan polymerization terminase</fullName>
    </alternativeName>
</protein>